<feature type="compositionally biased region" description="Low complexity" evidence="1">
    <location>
        <begin position="37"/>
        <end position="53"/>
    </location>
</feature>
<dbReference type="EMBL" id="JARKIE010000294">
    <property type="protein sequence ID" value="KAJ7657043.1"/>
    <property type="molecule type" value="Genomic_DNA"/>
</dbReference>
<feature type="compositionally biased region" description="Basic residues" evidence="1">
    <location>
        <begin position="12"/>
        <end position="34"/>
    </location>
</feature>
<keyword evidence="3" id="KW-1185">Reference proteome</keyword>
<comment type="caution">
    <text evidence="2">The sequence shown here is derived from an EMBL/GenBank/DDBJ whole genome shotgun (WGS) entry which is preliminary data.</text>
</comment>
<gene>
    <name evidence="2" type="ORF">B0H17DRAFT_1213624</name>
</gene>
<dbReference type="Proteomes" id="UP001221757">
    <property type="component" value="Unassembled WGS sequence"/>
</dbReference>
<feature type="region of interest" description="Disordered" evidence="1">
    <location>
        <begin position="164"/>
        <end position="213"/>
    </location>
</feature>
<feature type="region of interest" description="Disordered" evidence="1">
    <location>
        <begin position="1"/>
        <end position="122"/>
    </location>
</feature>
<dbReference type="AlphaFoldDB" id="A0AAD7CPR6"/>
<evidence type="ECO:0000256" key="1">
    <source>
        <dbReference type="SAM" id="MobiDB-lite"/>
    </source>
</evidence>
<protein>
    <submittedName>
        <fullName evidence="2">Uncharacterized protein</fullName>
    </submittedName>
</protein>
<reference evidence="2" key="1">
    <citation type="submission" date="2023-03" db="EMBL/GenBank/DDBJ databases">
        <title>Massive genome expansion in bonnet fungi (Mycena s.s.) driven by repeated elements and novel gene families across ecological guilds.</title>
        <authorList>
            <consortium name="Lawrence Berkeley National Laboratory"/>
            <person name="Harder C.B."/>
            <person name="Miyauchi S."/>
            <person name="Viragh M."/>
            <person name="Kuo A."/>
            <person name="Thoen E."/>
            <person name="Andreopoulos B."/>
            <person name="Lu D."/>
            <person name="Skrede I."/>
            <person name="Drula E."/>
            <person name="Henrissat B."/>
            <person name="Morin E."/>
            <person name="Kohler A."/>
            <person name="Barry K."/>
            <person name="LaButti K."/>
            <person name="Morin E."/>
            <person name="Salamov A."/>
            <person name="Lipzen A."/>
            <person name="Mereny Z."/>
            <person name="Hegedus B."/>
            <person name="Baldrian P."/>
            <person name="Stursova M."/>
            <person name="Weitz H."/>
            <person name="Taylor A."/>
            <person name="Grigoriev I.V."/>
            <person name="Nagy L.G."/>
            <person name="Martin F."/>
            <person name="Kauserud H."/>
        </authorList>
    </citation>
    <scope>NUCLEOTIDE SEQUENCE</scope>
    <source>
        <strain evidence="2">CBHHK067</strain>
    </source>
</reference>
<organism evidence="2 3">
    <name type="scientific">Mycena rosella</name>
    <name type="common">Pink bonnet</name>
    <name type="synonym">Agaricus rosellus</name>
    <dbReference type="NCBI Taxonomy" id="1033263"/>
    <lineage>
        <taxon>Eukaryota</taxon>
        <taxon>Fungi</taxon>
        <taxon>Dikarya</taxon>
        <taxon>Basidiomycota</taxon>
        <taxon>Agaricomycotina</taxon>
        <taxon>Agaricomycetes</taxon>
        <taxon>Agaricomycetidae</taxon>
        <taxon>Agaricales</taxon>
        <taxon>Marasmiineae</taxon>
        <taxon>Mycenaceae</taxon>
        <taxon>Mycena</taxon>
    </lineage>
</organism>
<proteinExistence type="predicted"/>
<name>A0AAD7CPR6_MYCRO</name>
<accession>A0AAD7CPR6</accession>
<evidence type="ECO:0000313" key="2">
    <source>
        <dbReference type="EMBL" id="KAJ7657043.1"/>
    </source>
</evidence>
<sequence>MIPAGESVQKKREQRARRTGAAHPARHGGVKRAGHVSCRGSSSSTRPSRNSSSKELGAAAGEREIVSLRAGRNPTRDDERGQAAQAYLPQGISAYLPSSANAQPTRCPRARSSPEPTWGSFRGAESVSTLSIPESISTVSTGSPAMPLADEEFITPRALPSIRRRHHRTRSTRGPIPCRCPPRTASSSQPVPTFLPDGPSTLKEKMHVGYPHA</sequence>
<evidence type="ECO:0000313" key="3">
    <source>
        <dbReference type="Proteomes" id="UP001221757"/>
    </source>
</evidence>